<evidence type="ECO:0000256" key="1">
    <source>
        <dbReference type="ARBA" id="ARBA00000156"/>
    </source>
</evidence>
<dbReference type="OrthoDB" id="2146116at2759"/>
<evidence type="ECO:0000256" key="8">
    <source>
        <dbReference type="ARBA" id="ARBA00022825"/>
    </source>
</evidence>
<evidence type="ECO:0000256" key="7">
    <source>
        <dbReference type="ARBA" id="ARBA00022801"/>
    </source>
</evidence>
<evidence type="ECO:0000256" key="4">
    <source>
        <dbReference type="ARBA" id="ARBA00013039"/>
    </source>
</evidence>
<feature type="transmembrane region" description="Helical" evidence="11">
    <location>
        <begin position="161"/>
        <end position="183"/>
    </location>
</feature>
<dbReference type="InterPro" id="IPR022764">
    <property type="entry name" value="Peptidase_S54_rhomboid_dom"/>
</dbReference>
<dbReference type="InterPro" id="IPR035952">
    <property type="entry name" value="Rhomboid-like_sf"/>
</dbReference>
<comment type="caution">
    <text evidence="13">The sequence shown here is derived from an EMBL/GenBank/DDBJ whole genome shotgun (WGS) entry which is preliminary data.</text>
</comment>
<evidence type="ECO:0000259" key="12">
    <source>
        <dbReference type="Pfam" id="PF01694"/>
    </source>
</evidence>
<dbReference type="SUPFAM" id="SSF144091">
    <property type="entry name" value="Rhomboid-like"/>
    <property type="match status" value="1"/>
</dbReference>
<dbReference type="PANTHER" id="PTHR22936:SF69">
    <property type="entry name" value="RHOMBOID-LIKE PROTEIN"/>
    <property type="match status" value="1"/>
</dbReference>
<keyword evidence="7 11" id="KW-0378">Hydrolase</keyword>
<dbReference type="EC" id="3.4.21.105" evidence="4"/>
<evidence type="ECO:0000313" key="13">
    <source>
        <dbReference type="EMBL" id="CAF0981308.1"/>
    </source>
</evidence>
<feature type="transmembrane region" description="Helical" evidence="11">
    <location>
        <begin position="219"/>
        <end position="238"/>
    </location>
</feature>
<dbReference type="Proteomes" id="UP000663877">
    <property type="component" value="Unassembled WGS sequence"/>
</dbReference>
<dbReference type="AlphaFoldDB" id="A0A814FDB1"/>
<keyword evidence="15" id="KW-1185">Reference proteome</keyword>
<dbReference type="Pfam" id="PF01694">
    <property type="entry name" value="Rhomboid"/>
    <property type="match status" value="1"/>
</dbReference>
<evidence type="ECO:0000256" key="3">
    <source>
        <dbReference type="ARBA" id="ARBA00009045"/>
    </source>
</evidence>
<feature type="transmembrane region" description="Helical" evidence="11">
    <location>
        <begin position="250"/>
        <end position="268"/>
    </location>
</feature>
<name>A0A814FDB1_9BILA</name>
<proteinExistence type="inferred from homology"/>
<feature type="domain" description="Peptidase S54 rhomboid" evidence="12">
    <location>
        <begin position="156"/>
        <end position="291"/>
    </location>
</feature>
<organism evidence="13 15">
    <name type="scientific">Adineta steineri</name>
    <dbReference type="NCBI Taxonomy" id="433720"/>
    <lineage>
        <taxon>Eukaryota</taxon>
        <taxon>Metazoa</taxon>
        <taxon>Spiralia</taxon>
        <taxon>Gnathifera</taxon>
        <taxon>Rotifera</taxon>
        <taxon>Eurotatoria</taxon>
        <taxon>Bdelloidea</taxon>
        <taxon>Adinetida</taxon>
        <taxon>Adinetidae</taxon>
        <taxon>Adineta</taxon>
    </lineage>
</organism>
<comment type="similarity">
    <text evidence="3 11">Belongs to the peptidase S54 family.</text>
</comment>
<dbReference type="GO" id="GO:0004252">
    <property type="term" value="F:serine-type endopeptidase activity"/>
    <property type="evidence" value="ECO:0007669"/>
    <property type="project" value="InterPro"/>
</dbReference>
<dbReference type="EMBL" id="CAJNOI010000096">
    <property type="protein sequence ID" value="CAF1051150.1"/>
    <property type="molecule type" value="Genomic_DNA"/>
</dbReference>
<comment type="function">
    <text evidence="11">Serine protease involved in intramembrane proteolysis.</text>
</comment>
<comment type="catalytic activity">
    <reaction evidence="1 11">
        <text>Cleaves type-1 transmembrane domains using a catalytic dyad composed of serine and histidine that are contributed by different transmembrane domains.</text>
        <dbReference type="EC" id="3.4.21.105"/>
    </reaction>
</comment>
<evidence type="ECO:0000256" key="2">
    <source>
        <dbReference type="ARBA" id="ARBA00004141"/>
    </source>
</evidence>
<keyword evidence="9 11" id="KW-1133">Transmembrane helix</keyword>
<evidence type="ECO:0000256" key="9">
    <source>
        <dbReference type="ARBA" id="ARBA00022989"/>
    </source>
</evidence>
<feature type="transmembrane region" description="Helical" evidence="11">
    <location>
        <begin position="304"/>
        <end position="324"/>
    </location>
</feature>
<feature type="transmembrane region" description="Helical" evidence="11">
    <location>
        <begin position="57"/>
        <end position="79"/>
    </location>
</feature>
<accession>A0A814FDB1</accession>
<protein>
    <recommendedName>
        <fullName evidence="4">rhomboid protease</fullName>
        <ecNumber evidence="4">3.4.21.105</ecNumber>
    </recommendedName>
</protein>
<evidence type="ECO:0000313" key="15">
    <source>
        <dbReference type="Proteomes" id="UP000663832"/>
    </source>
</evidence>
<keyword evidence="8 11" id="KW-0720">Serine protease</keyword>
<feature type="transmembrane region" description="Helical" evidence="11">
    <location>
        <begin position="274"/>
        <end position="292"/>
    </location>
</feature>
<dbReference type="Proteomes" id="UP000663832">
    <property type="component" value="Unassembled WGS sequence"/>
</dbReference>
<dbReference type="PANTHER" id="PTHR22936">
    <property type="entry name" value="RHOMBOID-RELATED"/>
    <property type="match status" value="1"/>
</dbReference>
<comment type="subcellular location">
    <subcellularLocation>
        <location evidence="2 11">Membrane</location>
        <topology evidence="2 11">Multi-pass membrane protein</topology>
    </subcellularLocation>
</comment>
<gene>
    <name evidence="14" type="ORF">BJG266_LOCUS18624</name>
    <name evidence="13" type="ORF">QVE165_LOCUS13877</name>
</gene>
<evidence type="ECO:0000256" key="6">
    <source>
        <dbReference type="ARBA" id="ARBA00022692"/>
    </source>
</evidence>
<dbReference type="Gene3D" id="1.20.1540.10">
    <property type="entry name" value="Rhomboid-like"/>
    <property type="match status" value="1"/>
</dbReference>
<keyword evidence="5 11" id="KW-0645">Protease</keyword>
<evidence type="ECO:0000256" key="10">
    <source>
        <dbReference type="ARBA" id="ARBA00023136"/>
    </source>
</evidence>
<dbReference type="GO" id="GO:0006508">
    <property type="term" value="P:proteolysis"/>
    <property type="evidence" value="ECO:0007669"/>
    <property type="project" value="UniProtKB-KW"/>
</dbReference>
<evidence type="ECO:0000313" key="14">
    <source>
        <dbReference type="EMBL" id="CAF1051150.1"/>
    </source>
</evidence>
<dbReference type="InterPro" id="IPR002610">
    <property type="entry name" value="Peptidase_S54_rhomboid-like"/>
</dbReference>
<evidence type="ECO:0000256" key="5">
    <source>
        <dbReference type="ARBA" id="ARBA00022670"/>
    </source>
</evidence>
<keyword evidence="10 11" id="KW-0472">Membrane</keyword>
<feature type="transmembrane region" description="Helical" evidence="11">
    <location>
        <begin position="195"/>
        <end position="213"/>
    </location>
</feature>
<dbReference type="GO" id="GO:0016020">
    <property type="term" value="C:membrane"/>
    <property type="evidence" value="ECO:0007669"/>
    <property type="project" value="UniProtKB-SubCell"/>
</dbReference>
<evidence type="ECO:0000256" key="11">
    <source>
        <dbReference type="RuleBase" id="RU362115"/>
    </source>
</evidence>
<keyword evidence="6 11" id="KW-0812">Transmembrane</keyword>
<sequence>MKKQNGNIRNMHEETIEMRDISDMWMEIWIAQNNYLIESKKSSRFKIYLNKLRKKPLFIWFISLIQILVFLVELIQSWLLTGSPIQLKPSFNPVIGPNVYLLIRMGARFSPCMHTISGITDNNFYYFLCLNNTSLIEQKSCSLNDICGFNLSSPPNQWYRFIIPIFLHSGFIHIGFNLLTQLILGASMENKNGSLRLLIIYFISGIFGIIIDGNFAPNGFVTVGCSGSLFGIIALYLVNIIYDWRNGISYEFITLIIDIIINFCLGLLPSIGNFNHIGGFIMGFILSVTLLVQPSRFHFIKSWIWLILRFTFLIVAILLFIFSIENIYSRKIQCTWCKYLDCLPINNWCHIGYLKTNITINSTLNTFY</sequence>
<dbReference type="EMBL" id="CAJNOM010000072">
    <property type="protein sequence ID" value="CAF0981308.1"/>
    <property type="molecule type" value="Genomic_DNA"/>
</dbReference>
<reference evidence="13" key="1">
    <citation type="submission" date="2021-02" db="EMBL/GenBank/DDBJ databases">
        <authorList>
            <person name="Nowell W R."/>
        </authorList>
    </citation>
    <scope>NUCLEOTIDE SEQUENCE</scope>
</reference>